<dbReference type="NCBIfam" id="TIGR03464">
    <property type="entry name" value="HpnC"/>
    <property type="match status" value="1"/>
</dbReference>
<dbReference type="OrthoDB" id="9787280at2"/>
<dbReference type="Pfam" id="PF00494">
    <property type="entry name" value="SQS_PSY"/>
    <property type="match status" value="1"/>
</dbReference>
<reference evidence="1 2" key="1">
    <citation type="submission" date="2019-08" db="EMBL/GenBank/DDBJ databases">
        <title>Complete genome sequence of Terriglobus albidus strain ORNL.</title>
        <authorList>
            <person name="Podar M."/>
        </authorList>
    </citation>
    <scope>NUCLEOTIDE SEQUENCE [LARGE SCALE GENOMIC DNA]</scope>
    <source>
        <strain evidence="1 2">ORNL</strain>
    </source>
</reference>
<dbReference type="InterPro" id="IPR044843">
    <property type="entry name" value="Trans_IPPS_bact-type"/>
</dbReference>
<accession>A0A5B9EGX9</accession>
<dbReference type="SFLD" id="SFLDG01212">
    <property type="entry name" value="Phytoene_synthase_like"/>
    <property type="match status" value="1"/>
</dbReference>
<dbReference type="Gene3D" id="1.10.600.10">
    <property type="entry name" value="Farnesyl Diphosphate Synthase"/>
    <property type="match status" value="1"/>
</dbReference>
<dbReference type="SFLD" id="SFLDS00005">
    <property type="entry name" value="Isoprenoid_Synthase_Type_I"/>
    <property type="match status" value="1"/>
</dbReference>
<dbReference type="GO" id="GO:0051996">
    <property type="term" value="F:squalene synthase [NAD(P)H] activity"/>
    <property type="evidence" value="ECO:0007669"/>
    <property type="project" value="UniProtKB-EC"/>
</dbReference>
<dbReference type="InterPro" id="IPR017827">
    <property type="entry name" value="HSQ_synthase_HpnC"/>
</dbReference>
<evidence type="ECO:0000313" key="2">
    <source>
        <dbReference type="Proteomes" id="UP000321820"/>
    </source>
</evidence>
<protein>
    <submittedName>
        <fullName evidence="1">Squalene synthase HpnC</fullName>
        <ecNumber evidence="1">2.5.1.21</ecNumber>
    </submittedName>
</protein>
<dbReference type="InterPro" id="IPR033904">
    <property type="entry name" value="Trans_IPPS_HH"/>
</dbReference>
<proteinExistence type="predicted"/>
<evidence type="ECO:0000313" key="1">
    <source>
        <dbReference type="EMBL" id="QEE29316.1"/>
    </source>
</evidence>
<name>A0A5B9EGX9_9BACT</name>
<dbReference type="InterPro" id="IPR002060">
    <property type="entry name" value="Squ/phyt_synthse"/>
</dbReference>
<dbReference type="KEGG" id="talb:FTW19_15740"/>
<dbReference type="SUPFAM" id="SSF48576">
    <property type="entry name" value="Terpenoid synthases"/>
    <property type="match status" value="1"/>
</dbReference>
<dbReference type="EC" id="2.5.1.21" evidence="1"/>
<sequence length="300" mass="34236">MLEGAPAQYVMPAARPTVEEARAWCHNLATSHYENFHVVTWFLPKEFKTDFEALYSYCRASDDLGDEVATPEIGMRLLEEWGVLLRECYEAPERTKHPIFVALTETIRERKIPMQPFLDLLAAFKADQTKTRHASIAELEEYSVYSANPVGRMILHTCGYHDESLNLLSDKICTALQLANFWQDVGEDWDRGRVYLPQDWMARFGVTEEQIAARLITPQFREMMRGLVAETRAMFNEGAALERGVEKQLAVTLRLFRRGGESILNAIEAQGYDTLTRRPVVTKAAKVKLLGRAFVEKMVA</sequence>
<organism evidence="1 2">
    <name type="scientific">Terriglobus albidus</name>
    <dbReference type="NCBI Taxonomy" id="1592106"/>
    <lineage>
        <taxon>Bacteria</taxon>
        <taxon>Pseudomonadati</taxon>
        <taxon>Acidobacteriota</taxon>
        <taxon>Terriglobia</taxon>
        <taxon>Terriglobales</taxon>
        <taxon>Acidobacteriaceae</taxon>
        <taxon>Terriglobus</taxon>
    </lineage>
</organism>
<keyword evidence="2" id="KW-1185">Reference proteome</keyword>
<gene>
    <name evidence="1" type="primary">hpnC</name>
    <name evidence="1" type="ORF">FTW19_15740</name>
</gene>
<dbReference type="GO" id="GO:0004311">
    <property type="term" value="F:geranylgeranyl diphosphate synthase activity"/>
    <property type="evidence" value="ECO:0007669"/>
    <property type="project" value="InterPro"/>
</dbReference>
<dbReference type="SFLD" id="SFLDG01018">
    <property type="entry name" value="Squalene/Phytoene_Synthase_Lik"/>
    <property type="match status" value="1"/>
</dbReference>
<dbReference type="GO" id="GO:0016114">
    <property type="term" value="P:terpenoid biosynthetic process"/>
    <property type="evidence" value="ECO:0007669"/>
    <property type="project" value="UniProtKB-ARBA"/>
</dbReference>
<dbReference type="InterPro" id="IPR008949">
    <property type="entry name" value="Isoprenoid_synthase_dom_sf"/>
</dbReference>
<dbReference type="RefSeq" id="WP_147648509.1">
    <property type="nucleotide sequence ID" value="NZ_CP042806.1"/>
</dbReference>
<dbReference type="Proteomes" id="UP000321820">
    <property type="component" value="Chromosome"/>
</dbReference>
<dbReference type="PANTHER" id="PTHR31480">
    <property type="entry name" value="BIFUNCTIONAL LYCOPENE CYCLASE/PHYTOENE SYNTHASE"/>
    <property type="match status" value="1"/>
</dbReference>
<dbReference type="CDD" id="cd00683">
    <property type="entry name" value="Trans_IPPS_HH"/>
    <property type="match status" value="1"/>
</dbReference>
<dbReference type="AlphaFoldDB" id="A0A5B9EGX9"/>
<keyword evidence="1" id="KW-0808">Transferase</keyword>
<dbReference type="EMBL" id="CP042806">
    <property type="protein sequence ID" value="QEE29316.1"/>
    <property type="molecule type" value="Genomic_DNA"/>
</dbReference>